<evidence type="ECO:0000313" key="1">
    <source>
        <dbReference type="EMBL" id="GKZ20856.1"/>
    </source>
</evidence>
<dbReference type="Proteomes" id="UP001143548">
    <property type="component" value="Unassembled WGS sequence"/>
</dbReference>
<proteinExistence type="predicted"/>
<dbReference type="AlphaFoldDB" id="A0A9W6DMN1"/>
<evidence type="ECO:0008006" key="3">
    <source>
        <dbReference type="Google" id="ProtNLM"/>
    </source>
</evidence>
<reference evidence="1" key="1">
    <citation type="submission" date="2022-07" db="EMBL/GenBank/DDBJ databases">
        <title>Taxonomy of Aspergillus series Nigri: significant species reduction supported by multi-species coalescent approaches.</title>
        <authorList>
            <person name="Bian C."/>
            <person name="Kusuya Y."/>
            <person name="Sklenar F."/>
            <person name="D'hooge E."/>
            <person name="Yaguchi T."/>
            <person name="Takahashi H."/>
            <person name="Hubka V."/>
        </authorList>
    </citation>
    <scope>NUCLEOTIDE SEQUENCE</scope>
    <source>
        <strain evidence="1">CBS 733.88</strain>
    </source>
</reference>
<organism evidence="1 2">
    <name type="scientific">Aspergillus brasiliensis</name>
    <dbReference type="NCBI Taxonomy" id="319629"/>
    <lineage>
        <taxon>Eukaryota</taxon>
        <taxon>Fungi</taxon>
        <taxon>Dikarya</taxon>
        <taxon>Ascomycota</taxon>
        <taxon>Pezizomycotina</taxon>
        <taxon>Eurotiomycetes</taxon>
        <taxon>Eurotiomycetidae</taxon>
        <taxon>Eurotiales</taxon>
        <taxon>Aspergillaceae</taxon>
        <taxon>Aspergillus</taxon>
        <taxon>Aspergillus subgen. Circumdati</taxon>
    </lineage>
</organism>
<dbReference type="EMBL" id="BROQ01000033">
    <property type="protein sequence ID" value="GKZ20856.1"/>
    <property type="molecule type" value="Genomic_DNA"/>
</dbReference>
<accession>A0A9W6DMN1</accession>
<protein>
    <recommendedName>
        <fullName evidence="3">F-box domain-containing protein</fullName>
    </recommendedName>
</protein>
<evidence type="ECO:0000313" key="2">
    <source>
        <dbReference type="Proteomes" id="UP001143548"/>
    </source>
</evidence>
<comment type="caution">
    <text evidence="1">The sequence shown here is derived from an EMBL/GenBank/DDBJ whole genome shotgun (WGS) entry which is preliminary data.</text>
</comment>
<gene>
    <name evidence="1" type="ORF">AbraCBS73388_006484</name>
</gene>
<name>A0A9W6DMN1_9EURO</name>
<sequence>MDLPAFRAKPSLCTLPVELTQAILCYLPDLESLKSAQLTHSTLYHAFLGAEDLITGEVLTREIPTDLFPDAVFAFNASSVEGRWARDKVQSILYQHRNRQIPSSFRLTRKSAFAVYELYRWVRYFARDFLATALADPWHGLTHPAIPSRPPTLTEECRVSRALYRFEIHRHLFRMREPYEGYSKDSPDFGVGEQWGYYFRHFPVWELEQIMSVCEYLFRRMAIYLRPFATADARWIEEGIWYYSSHVSLMTHPSPVGTLLTRGLLYMGNVVTADDLDRYELLANELFRRPFISSLPDIFKEICNPQLRPHQSFTYYERTLDGQGTDICGSDPGPANAWGTITPAAAPYEAELTLVGKYSTHKLRRQGYVFWDEARLAEGGLNNNRACRPLIYHNERVGRWWFPKQQHMYPIPVVRLPPT</sequence>